<dbReference type="GO" id="GO:0007131">
    <property type="term" value="P:reciprocal meiotic recombination"/>
    <property type="evidence" value="ECO:0007669"/>
    <property type="project" value="TreeGrafter"/>
</dbReference>
<reference evidence="3" key="1">
    <citation type="submission" date="2019-10" db="EMBL/GenBank/DDBJ databases">
        <authorList>
            <person name="Nor Muhammad N."/>
        </authorList>
    </citation>
    <scope>NUCLEOTIDE SEQUENCE</scope>
</reference>
<dbReference type="PANTHER" id="PTHR11361">
    <property type="entry name" value="DNA MISMATCH REPAIR PROTEIN MUTS FAMILY MEMBER"/>
    <property type="match status" value="1"/>
</dbReference>
<dbReference type="SUPFAM" id="SSF48334">
    <property type="entry name" value="DNA repair protein MutS, domain III"/>
    <property type="match status" value="1"/>
</dbReference>
<dbReference type="GO" id="GO:0030983">
    <property type="term" value="F:mismatched DNA binding"/>
    <property type="evidence" value="ECO:0007669"/>
    <property type="project" value="InterPro"/>
</dbReference>
<sequence>MPLKDALGLDFVNQLMVDNDERAATLVAVSNKYYALSAASALFKHAELRLNVRFAASSLLIRYTQVEGTMMIDSDTARNLELVGNLSVRKSAHSLFGLLNHTYTAMGSRLLRVNILAPITG</sequence>
<dbReference type="GO" id="GO:0005524">
    <property type="term" value="F:ATP binding"/>
    <property type="evidence" value="ECO:0007669"/>
    <property type="project" value="InterPro"/>
</dbReference>
<gene>
    <name evidence="3" type="primary">I1RFN9</name>
</gene>
<dbReference type="AlphaFoldDB" id="A0A5K1JXA7"/>
<name>A0A5K1JXA7_9APHY</name>
<dbReference type="InterPro" id="IPR045076">
    <property type="entry name" value="MutS"/>
</dbReference>
<proteinExistence type="inferred from homology"/>
<dbReference type="PANTHER" id="PTHR11361:SF21">
    <property type="entry name" value="MUTS PROTEIN HOMOLOG 4"/>
    <property type="match status" value="1"/>
</dbReference>
<dbReference type="GO" id="GO:0140664">
    <property type="term" value="F:ATP-dependent DNA damage sensor activity"/>
    <property type="evidence" value="ECO:0007669"/>
    <property type="project" value="InterPro"/>
</dbReference>
<dbReference type="InterPro" id="IPR036187">
    <property type="entry name" value="DNA_mismatch_repair_MutS_sf"/>
</dbReference>
<feature type="domain" description="DNA mismatch repair protein MutS core" evidence="2">
    <location>
        <begin position="75"/>
        <end position="120"/>
    </location>
</feature>
<dbReference type="Gene3D" id="1.10.1420.10">
    <property type="match status" value="1"/>
</dbReference>
<dbReference type="Pfam" id="PF05192">
    <property type="entry name" value="MutS_III"/>
    <property type="match status" value="1"/>
</dbReference>
<dbReference type="GO" id="GO:0005634">
    <property type="term" value="C:nucleus"/>
    <property type="evidence" value="ECO:0007669"/>
    <property type="project" value="TreeGrafter"/>
</dbReference>
<evidence type="ECO:0000259" key="2">
    <source>
        <dbReference type="Pfam" id="PF05192"/>
    </source>
</evidence>
<comment type="similarity">
    <text evidence="1">Belongs to the DNA mismatch repair MutS family.</text>
</comment>
<accession>A0A5K1JXA7</accession>
<dbReference type="InterPro" id="IPR007696">
    <property type="entry name" value="DNA_mismatch_repair_MutS_core"/>
</dbReference>
<dbReference type="GO" id="GO:0006298">
    <property type="term" value="P:mismatch repair"/>
    <property type="evidence" value="ECO:0007669"/>
    <property type="project" value="InterPro"/>
</dbReference>
<evidence type="ECO:0000256" key="1">
    <source>
        <dbReference type="ARBA" id="ARBA00006271"/>
    </source>
</evidence>
<dbReference type="EMBL" id="LR726156">
    <property type="protein sequence ID" value="VWO97154.1"/>
    <property type="molecule type" value="Genomic_DNA"/>
</dbReference>
<protein>
    <submittedName>
        <fullName evidence="3">YL1_C domain-containing protein</fullName>
    </submittedName>
</protein>
<evidence type="ECO:0000313" key="3">
    <source>
        <dbReference type="EMBL" id="VWO97154.1"/>
    </source>
</evidence>
<organism evidence="3">
    <name type="scientific">Ganoderma boninense</name>
    <dbReference type="NCBI Taxonomy" id="34458"/>
    <lineage>
        <taxon>Eukaryota</taxon>
        <taxon>Fungi</taxon>
        <taxon>Dikarya</taxon>
        <taxon>Basidiomycota</taxon>
        <taxon>Agaricomycotina</taxon>
        <taxon>Agaricomycetes</taxon>
        <taxon>Polyporales</taxon>
        <taxon>Polyporaceae</taxon>
        <taxon>Ganoderma</taxon>
    </lineage>
</organism>